<organism evidence="1 2">
    <name type="scientific">Heterodera schachtii</name>
    <name type="common">Sugarbeet cyst nematode worm</name>
    <name type="synonym">Tylenchus schachtii</name>
    <dbReference type="NCBI Taxonomy" id="97005"/>
    <lineage>
        <taxon>Eukaryota</taxon>
        <taxon>Metazoa</taxon>
        <taxon>Ecdysozoa</taxon>
        <taxon>Nematoda</taxon>
        <taxon>Chromadorea</taxon>
        <taxon>Rhabditida</taxon>
        <taxon>Tylenchina</taxon>
        <taxon>Tylenchomorpha</taxon>
        <taxon>Tylenchoidea</taxon>
        <taxon>Heteroderidae</taxon>
        <taxon>Heteroderinae</taxon>
        <taxon>Heterodera</taxon>
    </lineage>
</organism>
<proteinExistence type="predicted"/>
<gene>
    <name evidence="1" type="ORF">niasHS_011700</name>
</gene>
<sequence>MEEGVGDGCVRAYAGGQWRRKSSRHFAAARVGPSRWGGVCFSLYRPLTGDEERGAVDGESDLNGYAFPLHHPGRRRGAEREREETGKAHLNFCVVDCNMLFLGNHHPRCVVPSSAVDDRPIVGRRSVVD</sequence>
<dbReference type="EMBL" id="JBICCN010000273">
    <property type="protein sequence ID" value="KAL3081456.1"/>
    <property type="molecule type" value="Genomic_DNA"/>
</dbReference>
<dbReference type="Proteomes" id="UP001620645">
    <property type="component" value="Unassembled WGS sequence"/>
</dbReference>
<comment type="caution">
    <text evidence="1">The sequence shown here is derived from an EMBL/GenBank/DDBJ whole genome shotgun (WGS) entry which is preliminary data.</text>
</comment>
<name>A0ABD2IQ83_HETSC</name>
<accession>A0ABD2IQ83</accession>
<keyword evidence="2" id="KW-1185">Reference proteome</keyword>
<dbReference type="AlphaFoldDB" id="A0ABD2IQ83"/>
<reference evidence="1 2" key="1">
    <citation type="submission" date="2024-10" db="EMBL/GenBank/DDBJ databases">
        <authorList>
            <person name="Kim D."/>
        </authorList>
    </citation>
    <scope>NUCLEOTIDE SEQUENCE [LARGE SCALE GENOMIC DNA]</scope>
    <source>
        <strain evidence="1">Taebaek</strain>
    </source>
</reference>
<evidence type="ECO:0000313" key="2">
    <source>
        <dbReference type="Proteomes" id="UP001620645"/>
    </source>
</evidence>
<protein>
    <submittedName>
        <fullName evidence="1">Uncharacterized protein</fullName>
    </submittedName>
</protein>
<evidence type="ECO:0000313" key="1">
    <source>
        <dbReference type="EMBL" id="KAL3081456.1"/>
    </source>
</evidence>